<feature type="domain" description="C2H2-type" evidence="14">
    <location>
        <begin position="462"/>
        <end position="489"/>
    </location>
</feature>
<evidence type="ECO:0000256" key="3">
    <source>
        <dbReference type="ARBA" id="ARBA00022723"/>
    </source>
</evidence>
<sequence>MDGAGNSENQDSNQGSVFQECDADCEVLSQCFRQFQYNEAAGLHEAFNNLWELCCQWLKSMMRSKEQILELLVLEQFLNILAPAIETQVRSFGEQHAEIMLVYVEVLQREPLTLEQQIDSQEMFLEELAPVGMEDILSDMHLDSALLQGMESAPDVTLAEAWMPQGGPQKLNYAAAGECQPFPDPGHFTSEQVGCCGPPRAPPPCQLLAEREGGLREEHGVESSRVNGSEPAEWGVGGESGFQSQWDISSPEVWPTMGADTDPPQGPACSLPDPELSFPEIDVEESQPEEQLDNLLDMDLEFFDASVDSNVLLGPSSPGIWEHLGYLLEQPIELPPRDVTVPVPSQKPSVEETAERSSLQEPRRPRTRSQGCPREKSYPCVHCGKAFGTEKSLKGHVKIHSGDLPHKCNVCEKGFLRKSDLRRHQTVHKNEKHYECSVCNNRFSQKKQLELHQVIHADKKTYWCQLCKVIICHRPNYVRHVQSHAGTKSHICNICGRKFAQKSRLTLHYRTHTEERPYQCEVCGNSYKHKSSLVSHLKKHARDES</sequence>
<dbReference type="Pfam" id="PF02023">
    <property type="entry name" value="SCAN"/>
    <property type="match status" value="1"/>
</dbReference>
<dbReference type="PROSITE" id="PS50157">
    <property type="entry name" value="ZINC_FINGER_C2H2_2"/>
    <property type="match status" value="6"/>
</dbReference>
<dbReference type="SUPFAM" id="SSF57667">
    <property type="entry name" value="beta-beta-alpha zinc fingers"/>
    <property type="match status" value="3"/>
</dbReference>
<evidence type="ECO:0000256" key="2">
    <source>
        <dbReference type="ARBA" id="ARBA00006991"/>
    </source>
</evidence>
<dbReference type="AlphaFoldDB" id="A0A8J6DE76"/>
<keyword evidence="9" id="KW-0804">Transcription</keyword>
<evidence type="ECO:0000256" key="9">
    <source>
        <dbReference type="ARBA" id="ARBA00023163"/>
    </source>
</evidence>
<dbReference type="EMBL" id="JAGFMF010012289">
    <property type="protein sequence ID" value="KAG8504575.1"/>
    <property type="molecule type" value="Genomic_DNA"/>
</dbReference>
<dbReference type="PANTHER" id="PTHR24381:SF393">
    <property type="entry name" value="CHROMATIN-LINKED ADAPTOR FOR MSL PROTEINS, ISOFORM B"/>
    <property type="match status" value="1"/>
</dbReference>
<accession>A0A8J6DE76</accession>
<keyword evidence="17" id="KW-1185">Reference proteome</keyword>
<feature type="domain" description="C2H2-type" evidence="14">
    <location>
        <begin position="378"/>
        <end position="405"/>
    </location>
</feature>
<dbReference type="PROSITE" id="PS00028">
    <property type="entry name" value="ZINC_FINGER_C2H2_1"/>
    <property type="match status" value="5"/>
</dbReference>
<evidence type="ECO:0000259" key="14">
    <source>
        <dbReference type="PROSITE" id="PS50157"/>
    </source>
</evidence>
<organism evidence="16 17">
    <name type="scientific">Galemys pyrenaicus</name>
    <name type="common">Iberian desman</name>
    <name type="synonym">Pyrenean desman</name>
    <dbReference type="NCBI Taxonomy" id="202257"/>
    <lineage>
        <taxon>Eukaryota</taxon>
        <taxon>Metazoa</taxon>
        <taxon>Chordata</taxon>
        <taxon>Craniata</taxon>
        <taxon>Vertebrata</taxon>
        <taxon>Euteleostomi</taxon>
        <taxon>Mammalia</taxon>
        <taxon>Eutheria</taxon>
        <taxon>Laurasiatheria</taxon>
        <taxon>Eulipotyphla</taxon>
        <taxon>Talpidae</taxon>
        <taxon>Galemys</taxon>
    </lineage>
</organism>
<comment type="caution">
    <text evidence="16">The sequence shown here is derived from an EMBL/GenBank/DDBJ whole genome shotgun (WGS) entry which is preliminary data.</text>
</comment>
<proteinExistence type="inferred from homology"/>
<dbReference type="PANTHER" id="PTHR24381">
    <property type="entry name" value="ZINC FINGER PROTEIN"/>
    <property type="match status" value="1"/>
</dbReference>
<keyword evidence="8" id="KW-0238">DNA-binding</keyword>
<keyword evidence="7" id="KW-0805">Transcription regulation</keyword>
<dbReference type="SUPFAM" id="SSF47353">
    <property type="entry name" value="Retrovirus capsid dimerization domain-like"/>
    <property type="match status" value="1"/>
</dbReference>
<evidence type="ECO:0000256" key="7">
    <source>
        <dbReference type="ARBA" id="ARBA00023015"/>
    </source>
</evidence>
<keyword evidence="5 11" id="KW-0863">Zinc-finger</keyword>
<evidence type="ECO:0000256" key="5">
    <source>
        <dbReference type="ARBA" id="ARBA00022771"/>
    </source>
</evidence>
<feature type="domain" description="C2H2-type" evidence="14">
    <location>
        <begin position="490"/>
        <end position="517"/>
    </location>
</feature>
<gene>
    <name evidence="16" type="ORF">J0S82_002459</name>
</gene>
<dbReference type="GO" id="GO:0000981">
    <property type="term" value="F:DNA-binding transcription factor activity, RNA polymerase II-specific"/>
    <property type="evidence" value="ECO:0007669"/>
    <property type="project" value="TreeGrafter"/>
</dbReference>
<protein>
    <submittedName>
        <fullName evidence="16">Zinc finger protein 449</fullName>
    </submittedName>
</protein>
<dbReference type="FunFam" id="3.30.160.60:FF:001465">
    <property type="entry name" value="Zinc finger protein 560"/>
    <property type="match status" value="1"/>
</dbReference>
<dbReference type="Proteomes" id="UP000700334">
    <property type="component" value="Unassembled WGS sequence"/>
</dbReference>
<feature type="domain" description="C2H2-type" evidence="14">
    <location>
        <begin position="434"/>
        <end position="461"/>
    </location>
</feature>
<dbReference type="Gene3D" id="3.30.160.60">
    <property type="entry name" value="Classic Zinc Finger"/>
    <property type="match status" value="5"/>
</dbReference>
<keyword evidence="4" id="KW-0677">Repeat</keyword>
<evidence type="ECO:0000256" key="10">
    <source>
        <dbReference type="ARBA" id="ARBA00023242"/>
    </source>
</evidence>
<dbReference type="SMART" id="SM00355">
    <property type="entry name" value="ZnF_C2H2"/>
    <property type="match status" value="6"/>
</dbReference>
<dbReference type="Pfam" id="PF00096">
    <property type="entry name" value="zf-C2H2"/>
    <property type="match status" value="5"/>
</dbReference>
<feature type="region of interest" description="Disordered" evidence="13">
    <location>
        <begin position="336"/>
        <end position="376"/>
    </location>
</feature>
<dbReference type="InterPro" id="IPR036236">
    <property type="entry name" value="Znf_C2H2_sf"/>
</dbReference>
<name>A0A8J6DE76_GALPY</name>
<dbReference type="GO" id="GO:0008270">
    <property type="term" value="F:zinc ion binding"/>
    <property type="evidence" value="ECO:0007669"/>
    <property type="project" value="UniProtKB-KW"/>
</dbReference>
<feature type="domain" description="C2H2-type" evidence="14">
    <location>
        <begin position="518"/>
        <end position="545"/>
    </location>
</feature>
<dbReference type="GO" id="GO:0000122">
    <property type="term" value="P:negative regulation of transcription by RNA polymerase II"/>
    <property type="evidence" value="ECO:0007669"/>
    <property type="project" value="UniProtKB-ARBA"/>
</dbReference>
<comment type="similarity">
    <text evidence="2">Belongs to the krueppel C2H2-type zinc-finger protein family.</text>
</comment>
<reference evidence="16" key="1">
    <citation type="journal article" date="2021" name="Evol. Appl.">
        <title>The genome of the Pyrenean desman and the effects of bottlenecks and inbreeding on the genomic landscape of an endangered species.</title>
        <authorList>
            <person name="Escoda L."/>
            <person name="Castresana J."/>
        </authorList>
    </citation>
    <scope>NUCLEOTIDE SEQUENCE</scope>
    <source>
        <strain evidence="16">IBE-C5619</strain>
    </source>
</reference>
<dbReference type="FunFam" id="3.30.160.60:FF:000710">
    <property type="entry name" value="Zinc finger protein 768"/>
    <property type="match status" value="1"/>
</dbReference>
<dbReference type="InterPro" id="IPR038269">
    <property type="entry name" value="SCAN_sf"/>
</dbReference>
<feature type="domain" description="C2H2-type" evidence="14">
    <location>
        <begin position="406"/>
        <end position="433"/>
    </location>
</feature>
<feature type="domain" description="SCAN box" evidence="15">
    <location>
        <begin position="30"/>
        <end position="110"/>
    </location>
</feature>
<dbReference type="PROSITE" id="PS50804">
    <property type="entry name" value="SCAN_BOX"/>
    <property type="match status" value="1"/>
</dbReference>
<keyword evidence="3" id="KW-0479">Metal-binding</keyword>
<evidence type="ECO:0000256" key="6">
    <source>
        <dbReference type="ARBA" id="ARBA00022833"/>
    </source>
</evidence>
<dbReference type="GO" id="GO:0005634">
    <property type="term" value="C:nucleus"/>
    <property type="evidence" value="ECO:0007669"/>
    <property type="project" value="UniProtKB-SubCell"/>
</dbReference>
<dbReference type="InterPro" id="IPR003309">
    <property type="entry name" value="SCAN_dom"/>
</dbReference>
<dbReference type="SMART" id="SM00431">
    <property type="entry name" value="SCAN"/>
    <property type="match status" value="1"/>
</dbReference>
<evidence type="ECO:0000256" key="1">
    <source>
        <dbReference type="ARBA" id="ARBA00004123"/>
    </source>
</evidence>
<dbReference type="InterPro" id="IPR013087">
    <property type="entry name" value="Znf_C2H2_type"/>
</dbReference>
<dbReference type="GO" id="GO:0000977">
    <property type="term" value="F:RNA polymerase II transcription regulatory region sequence-specific DNA binding"/>
    <property type="evidence" value="ECO:0007669"/>
    <property type="project" value="TreeGrafter"/>
</dbReference>
<feature type="region of interest" description="Disordered" evidence="13">
    <location>
        <begin position="220"/>
        <end position="241"/>
    </location>
</feature>
<evidence type="ECO:0000313" key="16">
    <source>
        <dbReference type="EMBL" id="KAG8504575.1"/>
    </source>
</evidence>
<evidence type="ECO:0000256" key="4">
    <source>
        <dbReference type="ARBA" id="ARBA00022737"/>
    </source>
</evidence>
<evidence type="ECO:0000256" key="12">
    <source>
        <dbReference type="PROSITE-ProRule" id="PRU00187"/>
    </source>
</evidence>
<dbReference type="FunFam" id="3.30.160.60:FF:000100">
    <property type="entry name" value="Zinc finger 45-like"/>
    <property type="match status" value="1"/>
</dbReference>
<keyword evidence="10 12" id="KW-0539">Nucleus</keyword>
<evidence type="ECO:0000256" key="8">
    <source>
        <dbReference type="ARBA" id="ARBA00023125"/>
    </source>
</evidence>
<evidence type="ECO:0000256" key="11">
    <source>
        <dbReference type="PROSITE-ProRule" id="PRU00042"/>
    </source>
</evidence>
<evidence type="ECO:0000313" key="17">
    <source>
        <dbReference type="Proteomes" id="UP000700334"/>
    </source>
</evidence>
<dbReference type="OrthoDB" id="6077919at2759"/>
<comment type="subcellular location">
    <subcellularLocation>
        <location evidence="1 12">Nucleus</location>
    </subcellularLocation>
</comment>
<dbReference type="FunFam" id="3.30.160.60:FF:000624">
    <property type="entry name" value="zinc finger protein 697"/>
    <property type="match status" value="1"/>
</dbReference>
<evidence type="ECO:0000256" key="13">
    <source>
        <dbReference type="SAM" id="MobiDB-lite"/>
    </source>
</evidence>
<keyword evidence="6" id="KW-0862">Zinc</keyword>
<evidence type="ECO:0000259" key="15">
    <source>
        <dbReference type="PROSITE" id="PS50804"/>
    </source>
</evidence>
<dbReference type="FunFam" id="3.30.160.60:FF:000060">
    <property type="entry name" value="zinc finger protein 436"/>
    <property type="match status" value="1"/>
</dbReference>
<dbReference type="Gene3D" id="1.10.4020.10">
    <property type="entry name" value="DNA breaking-rejoining enzymes"/>
    <property type="match status" value="1"/>
</dbReference>